<reference evidence="1 2" key="1">
    <citation type="journal article" date="2018" name="Sci. Rep.">
        <title>Genomic signatures of local adaptation to the degree of environmental predictability in rotifers.</title>
        <authorList>
            <person name="Franch-Gras L."/>
            <person name="Hahn C."/>
            <person name="Garcia-Roger E.M."/>
            <person name="Carmona M.J."/>
            <person name="Serra M."/>
            <person name="Gomez A."/>
        </authorList>
    </citation>
    <scope>NUCLEOTIDE SEQUENCE [LARGE SCALE GENOMIC DNA]</scope>
    <source>
        <strain evidence="1">HYR1</strain>
    </source>
</reference>
<keyword evidence="2" id="KW-1185">Reference proteome</keyword>
<evidence type="ECO:0000313" key="2">
    <source>
        <dbReference type="Proteomes" id="UP000276133"/>
    </source>
</evidence>
<dbReference type="Proteomes" id="UP000276133">
    <property type="component" value="Unassembled WGS sequence"/>
</dbReference>
<dbReference type="EMBL" id="REGN01012940">
    <property type="protein sequence ID" value="RMZ94587.1"/>
    <property type="molecule type" value="Genomic_DNA"/>
</dbReference>
<evidence type="ECO:0000313" key="1">
    <source>
        <dbReference type="EMBL" id="RMZ94587.1"/>
    </source>
</evidence>
<protein>
    <submittedName>
        <fullName evidence="1">Uncharacterized protein</fullName>
    </submittedName>
</protein>
<accession>A0A3M7P766</accession>
<proteinExistence type="predicted"/>
<name>A0A3M7P766_BRAPC</name>
<sequence>MLSLNSDFKPNFCPCQLFLKKMIRIKEKRSKNEIDNEFKRRICMYRKDNPGIRNTLLRNIKISK</sequence>
<organism evidence="1 2">
    <name type="scientific">Brachionus plicatilis</name>
    <name type="common">Marine rotifer</name>
    <name type="synonym">Brachionus muelleri</name>
    <dbReference type="NCBI Taxonomy" id="10195"/>
    <lineage>
        <taxon>Eukaryota</taxon>
        <taxon>Metazoa</taxon>
        <taxon>Spiralia</taxon>
        <taxon>Gnathifera</taxon>
        <taxon>Rotifera</taxon>
        <taxon>Eurotatoria</taxon>
        <taxon>Monogononta</taxon>
        <taxon>Pseudotrocha</taxon>
        <taxon>Ploima</taxon>
        <taxon>Brachionidae</taxon>
        <taxon>Brachionus</taxon>
    </lineage>
</organism>
<dbReference type="AlphaFoldDB" id="A0A3M7P766"/>
<comment type="caution">
    <text evidence="1">The sequence shown here is derived from an EMBL/GenBank/DDBJ whole genome shotgun (WGS) entry which is preliminary data.</text>
</comment>
<gene>
    <name evidence="1" type="ORF">BpHYR1_017409</name>
</gene>